<dbReference type="EMBL" id="SMAK01000012">
    <property type="protein sequence ID" value="TCT05868.1"/>
    <property type="molecule type" value="Genomic_DNA"/>
</dbReference>
<evidence type="ECO:0000313" key="3">
    <source>
        <dbReference type="EMBL" id="TCT05868.1"/>
    </source>
</evidence>
<keyword evidence="1" id="KW-0732">Signal</keyword>
<dbReference type="RefSeq" id="WP_132807625.1">
    <property type="nucleotide sequence ID" value="NZ_SMAK01000012.1"/>
</dbReference>
<keyword evidence="4" id="KW-1185">Reference proteome</keyword>
<dbReference type="Proteomes" id="UP000295678">
    <property type="component" value="Unassembled WGS sequence"/>
</dbReference>
<feature type="chain" id="PRO_5020757789" description="Phytase-like domain-containing protein" evidence="1">
    <location>
        <begin position="28"/>
        <end position="348"/>
    </location>
</feature>
<reference evidence="3 4" key="1">
    <citation type="submission" date="2019-03" db="EMBL/GenBank/DDBJ databases">
        <title>Genomic Encyclopedia of Type Strains, Phase IV (KMG-IV): sequencing the most valuable type-strain genomes for metagenomic binning, comparative biology and taxonomic classification.</title>
        <authorList>
            <person name="Goeker M."/>
        </authorList>
    </citation>
    <scope>NUCLEOTIDE SEQUENCE [LARGE SCALE GENOMIC DNA]</scope>
    <source>
        <strain evidence="3 4">DSM 19345</strain>
    </source>
</reference>
<evidence type="ECO:0000256" key="1">
    <source>
        <dbReference type="SAM" id="SignalP"/>
    </source>
</evidence>
<dbReference type="AlphaFoldDB" id="A0A4V2UY34"/>
<feature type="signal peptide" evidence="1">
    <location>
        <begin position="1"/>
        <end position="27"/>
    </location>
</feature>
<dbReference type="InterPro" id="IPR027372">
    <property type="entry name" value="Phytase-like_dom"/>
</dbReference>
<accession>A0A4V2UY34</accession>
<evidence type="ECO:0000313" key="4">
    <source>
        <dbReference type="Proteomes" id="UP000295678"/>
    </source>
</evidence>
<dbReference type="PIRSF" id="PIRSF031900">
    <property type="entry name" value="UCP031900"/>
    <property type="match status" value="1"/>
</dbReference>
<protein>
    <recommendedName>
        <fullName evidence="2">Phytase-like domain-containing protein</fullName>
    </recommendedName>
</protein>
<gene>
    <name evidence="3" type="ORF">EDC22_11238</name>
</gene>
<feature type="domain" description="Phytase-like" evidence="2">
    <location>
        <begin position="74"/>
        <end position="332"/>
    </location>
</feature>
<organism evidence="3 4">
    <name type="scientific">Tepidamorphus gemmatus</name>
    <dbReference type="NCBI Taxonomy" id="747076"/>
    <lineage>
        <taxon>Bacteria</taxon>
        <taxon>Pseudomonadati</taxon>
        <taxon>Pseudomonadota</taxon>
        <taxon>Alphaproteobacteria</taxon>
        <taxon>Hyphomicrobiales</taxon>
        <taxon>Tepidamorphaceae</taxon>
        <taxon>Tepidamorphus</taxon>
    </lineage>
</organism>
<name>A0A4V2UY34_9HYPH</name>
<dbReference type="OrthoDB" id="9798693at2"/>
<dbReference type="InterPro" id="IPR014567">
    <property type="entry name" value="UCP031900"/>
</dbReference>
<dbReference type="Pfam" id="PF13449">
    <property type="entry name" value="Phytase-like"/>
    <property type="match status" value="1"/>
</dbReference>
<sequence length="348" mass="36039">MHGRASAAIAAALSLALSLALSFGQPAAGPARAEEAVTVRAAPVASFDPQHADQAVFGGLRYLGGLQLDSSDKRFGGLSGLEISPDGHRLMMVSDVGDLFSATLDHAGRAPAGLSQVTVERLIDEDGAPLGAKFGADAEALRAVGGNGLTNDVMVAFERDNRVLRYSFGPDGRLARASPVAMPAAIADLPYNQGLEALAVIPPGAPGAGSLVALAESESTARPGTIPGWVIAPDGSSREIGLIRDGDFNVTDAVALANGDVIVLERRFNVLTGVAMRVRRISAAELAREEPISGVVLLAAGMAYAVDNMEGIAVHTDEAGRTVLSIISDDNFNTLQRTLLLQFELLDP</sequence>
<evidence type="ECO:0000259" key="2">
    <source>
        <dbReference type="Pfam" id="PF13449"/>
    </source>
</evidence>
<proteinExistence type="predicted"/>
<comment type="caution">
    <text evidence="3">The sequence shown here is derived from an EMBL/GenBank/DDBJ whole genome shotgun (WGS) entry which is preliminary data.</text>
</comment>